<accession>A0A9P0B273</accession>
<evidence type="ECO:0000313" key="1">
    <source>
        <dbReference type="EMBL" id="CAH0552495.1"/>
    </source>
</evidence>
<reference evidence="1" key="1">
    <citation type="submission" date="2021-12" db="EMBL/GenBank/DDBJ databases">
        <authorList>
            <person name="King R."/>
        </authorList>
    </citation>
    <scope>NUCLEOTIDE SEQUENCE</scope>
</reference>
<sequence length="193" mass="22179">MEQQHKQITAVINEINDIKAGLADLKNAINVQKEHFKPDEQFEEVLSELSEREKRKTKAIIWGLPESSNATNNSNNDKQSIIDIFSKVGFQHEPTNMVRLGKPIPNSTYPRPIKLTFSNQEAVFQLLKNNKTLKEKNIKNIYITSDKTPKQQVHYKSLKNKMEERIKNGEAGLRLRYLKGIPTIISQSSDHLN</sequence>
<dbReference type="AlphaFoldDB" id="A0A9P0B273"/>
<protein>
    <submittedName>
        <fullName evidence="1">Uncharacterized protein</fullName>
    </submittedName>
</protein>
<evidence type="ECO:0000313" key="2">
    <source>
        <dbReference type="Proteomes" id="UP001154078"/>
    </source>
</evidence>
<name>A0A9P0B273_BRAAE</name>
<dbReference type="OrthoDB" id="6766179at2759"/>
<proteinExistence type="predicted"/>
<organism evidence="1 2">
    <name type="scientific">Brassicogethes aeneus</name>
    <name type="common">Rape pollen beetle</name>
    <name type="synonym">Meligethes aeneus</name>
    <dbReference type="NCBI Taxonomy" id="1431903"/>
    <lineage>
        <taxon>Eukaryota</taxon>
        <taxon>Metazoa</taxon>
        <taxon>Ecdysozoa</taxon>
        <taxon>Arthropoda</taxon>
        <taxon>Hexapoda</taxon>
        <taxon>Insecta</taxon>
        <taxon>Pterygota</taxon>
        <taxon>Neoptera</taxon>
        <taxon>Endopterygota</taxon>
        <taxon>Coleoptera</taxon>
        <taxon>Polyphaga</taxon>
        <taxon>Cucujiformia</taxon>
        <taxon>Nitidulidae</taxon>
        <taxon>Meligethinae</taxon>
        <taxon>Brassicogethes</taxon>
    </lineage>
</organism>
<dbReference type="PANTHER" id="PTHR37445">
    <property type="entry name" value="PROTEIN CBG24663"/>
    <property type="match status" value="1"/>
</dbReference>
<gene>
    <name evidence="1" type="ORF">MELIAE_LOCUS4706</name>
</gene>
<dbReference type="PANTHER" id="PTHR37445:SF3">
    <property type="entry name" value="ZINC FINGER PHD-TYPE DOMAIN-CONTAINING PROTEIN"/>
    <property type="match status" value="1"/>
</dbReference>
<keyword evidence="2" id="KW-1185">Reference proteome</keyword>
<dbReference type="Proteomes" id="UP001154078">
    <property type="component" value="Chromosome 3"/>
</dbReference>
<dbReference type="EMBL" id="OV121134">
    <property type="protein sequence ID" value="CAH0552495.1"/>
    <property type="molecule type" value="Genomic_DNA"/>
</dbReference>